<evidence type="ECO:0000256" key="4">
    <source>
        <dbReference type="ARBA" id="ARBA00022692"/>
    </source>
</evidence>
<evidence type="ECO:0000256" key="6">
    <source>
        <dbReference type="ARBA" id="ARBA00023136"/>
    </source>
</evidence>
<feature type="transmembrane region" description="Helical" evidence="7">
    <location>
        <begin position="139"/>
        <end position="172"/>
    </location>
</feature>
<evidence type="ECO:0000313" key="9">
    <source>
        <dbReference type="Proteomes" id="UP000031366"/>
    </source>
</evidence>
<evidence type="ECO:0000256" key="7">
    <source>
        <dbReference type="SAM" id="Phobius"/>
    </source>
</evidence>
<dbReference type="AlphaFoldDB" id="A0A0C1QU88"/>
<feature type="transmembrane region" description="Helical" evidence="7">
    <location>
        <begin position="74"/>
        <end position="99"/>
    </location>
</feature>
<evidence type="ECO:0000313" key="8">
    <source>
        <dbReference type="EMBL" id="KIE44587.1"/>
    </source>
</evidence>
<dbReference type="Proteomes" id="UP000031366">
    <property type="component" value="Unassembled WGS sequence"/>
</dbReference>
<keyword evidence="9" id="KW-1185">Reference proteome</keyword>
<dbReference type="EMBL" id="AYSO01000020">
    <property type="protein sequence ID" value="KIE44587.1"/>
    <property type="molecule type" value="Genomic_DNA"/>
</dbReference>
<evidence type="ECO:0000256" key="5">
    <source>
        <dbReference type="ARBA" id="ARBA00022989"/>
    </source>
</evidence>
<comment type="caution">
    <text evidence="8">The sequence shown here is derived from an EMBL/GenBank/DDBJ whole genome shotgun (WGS) entry which is preliminary data.</text>
</comment>
<feature type="transmembrane region" description="Helical" evidence="7">
    <location>
        <begin position="111"/>
        <end position="127"/>
    </location>
</feature>
<protein>
    <submittedName>
        <fullName evidence="8">Chromate transporter family protein</fullName>
    </submittedName>
</protein>
<evidence type="ECO:0000256" key="3">
    <source>
        <dbReference type="ARBA" id="ARBA00022475"/>
    </source>
</evidence>
<keyword evidence="5 7" id="KW-1133">Transmembrane helix</keyword>
<dbReference type="Pfam" id="PF02417">
    <property type="entry name" value="Chromate_transp"/>
    <property type="match status" value="1"/>
</dbReference>
<dbReference type="InterPro" id="IPR003370">
    <property type="entry name" value="Chromate_transpt"/>
</dbReference>
<name>A0A0C1QU88_9CLOT</name>
<feature type="transmembrane region" description="Helical" evidence="7">
    <location>
        <begin position="6"/>
        <end position="29"/>
    </location>
</feature>
<accession>A0A0C1QU88</accession>
<dbReference type="OrthoDB" id="9788907at2"/>
<keyword evidence="4 7" id="KW-0812">Transmembrane</keyword>
<dbReference type="PANTHER" id="PTHR43663:SF2">
    <property type="entry name" value="CHROMATE TRANSPORT PROTEIN-RELATED"/>
    <property type="match status" value="1"/>
</dbReference>
<dbReference type="STRING" id="29341.RSJ17_06155"/>
<organism evidence="8 9">
    <name type="scientific">Clostridium argentinense CDC 2741</name>
    <dbReference type="NCBI Taxonomy" id="1418104"/>
    <lineage>
        <taxon>Bacteria</taxon>
        <taxon>Bacillati</taxon>
        <taxon>Bacillota</taxon>
        <taxon>Clostridia</taxon>
        <taxon>Eubacteriales</taxon>
        <taxon>Clostridiaceae</taxon>
        <taxon>Clostridium</taxon>
    </lineage>
</organism>
<reference evidence="8 9" key="1">
    <citation type="journal article" date="2015" name="Infect. Genet. Evol.">
        <title>Genomic sequences of six botulinum neurotoxin-producing strains representing three clostridial species illustrate the mobility and diversity of botulinum neurotoxin genes.</title>
        <authorList>
            <person name="Smith T.J."/>
            <person name="Hill K.K."/>
            <person name="Xie G."/>
            <person name="Foley B.T."/>
            <person name="Williamson C.H."/>
            <person name="Foster J.T."/>
            <person name="Johnson S.L."/>
            <person name="Chertkov O."/>
            <person name="Teshima H."/>
            <person name="Gibbons H.S."/>
            <person name="Johnsky L.A."/>
            <person name="Karavis M.A."/>
            <person name="Smith L.A."/>
        </authorList>
    </citation>
    <scope>NUCLEOTIDE SEQUENCE [LARGE SCALE GENOMIC DNA]</scope>
    <source>
        <strain evidence="8 9">CDC 2741</strain>
    </source>
</reference>
<evidence type="ECO:0000256" key="2">
    <source>
        <dbReference type="ARBA" id="ARBA00005262"/>
    </source>
</evidence>
<dbReference type="InterPro" id="IPR052518">
    <property type="entry name" value="CHR_Transporter"/>
</dbReference>
<evidence type="ECO:0000256" key="1">
    <source>
        <dbReference type="ARBA" id="ARBA00004651"/>
    </source>
</evidence>
<comment type="subcellular location">
    <subcellularLocation>
        <location evidence="1">Cell membrane</location>
        <topology evidence="1">Multi-pass membrane protein</topology>
    </subcellularLocation>
</comment>
<proteinExistence type="inferred from homology"/>
<keyword evidence="6 7" id="KW-0472">Membrane</keyword>
<dbReference type="GO" id="GO:0015109">
    <property type="term" value="F:chromate transmembrane transporter activity"/>
    <property type="evidence" value="ECO:0007669"/>
    <property type="project" value="InterPro"/>
</dbReference>
<dbReference type="RefSeq" id="WP_039636678.1">
    <property type="nucleotide sequence ID" value="NZ_AYSO01000020.1"/>
</dbReference>
<sequence>MKELIIMFLSFFKIGAFTFGGGYAMIPLIEREVVESKKWISKEEFTDILVIAQSFPGALPVNSSLFIGYKLGGVLGAILALLGVILPSFLIILTIAVFFMQFRENPIVDNVFKGITGAVPVLVLLAVKSLSKSVKKSTINILITMTCVLAITIFNVHPVIMIFLSAIYGIIFLREQVA</sequence>
<dbReference type="GO" id="GO:0005886">
    <property type="term" value="C:plasma membrane"/>
    <property type="evidence" value="ECO:0007669"/>
    <property type="project" value="UniProtKB-SubCell"/>
</dbReference>
<dbReference type="PANTHER" id="PTHR43663">
    <property type="entry name" value="CHROMATE TRANSPORT PROTEIN-RELATED"/>
    <property type="match status" value="1"/>
</dbReference>
<comment type="similarity">
    <text evidence="2">Belongs to the chromate ion transporter (CHR) (TC 2.A.51) family.</text>
</comment>
<gene>
    <name evidence="8" type="ORF">U732_671</name>
</gene>
<keyword evidence="3" id="KW-1003">Cell membrane</keyword>